<sequence>MFADPSMATLFPTGSQSVRRNAVNKCESYNKIVGAGWFLPHGCSAWIGRTFETCPINGHFKIYGQTLALTYTTGLFRYICRVPDHRSGSDFAESRDHLQRQLERTGYKRADLGMVFEAEIGVQRGTSDATRPMTTRLASGGQAPRGRRTIKDTIAIPLLCAIRATHEMCTRPFREIYWVVDLQPGFKGSQGRWRPVTNLVIHSECVGSSAELRTYDKKYVNLSSHLSDSFEWFLNVWPVPEIAEKPPEDTSAFAIHSRILWKLHALAGTTSSQFSLAIKEAPEDNFADGLDPSRRPPIHIQLKLDIV</sequence>
<gene>
    <name evidence="1" type="ORF">FIBSPDRAFT_898309</name>
</gene>
<keyword evidence="2" id="KW-1185">Reference proteome</keyword>
<accession>A0A166B6S9</accession>
<dbReference type="AlphaFoldDB" id="A0A166B6S9"/>
<organism evidence="1 2">
    <name type="scientific">Athelia psychrophila</name>
    <dbReference type="NCBI Taxonomy" id="1759441"/>
    <lineage>
        <taxon>Eukaryota</taxon>
        <taxon>Fungi</taxon>
        <taxon>Dikarya</taxon>
        <taxon>Basidiomycota</taxon>
        <taxon>Agaricomycotina</taxon>
        <taxon>Agaricomycetes</taxon>
        <taxon>Agaricomycetidae</taxon>
        <taxon>Atheliales</taxon>
        <taxon>Atheliaceae</taxon>
        <taxon>Athelia</taxon>
    </lineage>
</organism>
<evidence type="ECO:0000313" key="1">
    <source>
        <dbReference type="EMBL" id="KZP12335.1"/>
    </source>
</evidence>
<name>A0A166B6S9_9AGAM</name>
<evidence type="ECO:0000313" key="2">
    <source>
        <dbReference type="Proteomes" id="UP000076532"/>
    </source>
</evidence>
<protein>
    <submittedName>
        <fullName evidence="1">Uncharacterized protein</fullName>
    </submittedName>
</protein>
<dbReference type="Proteomes" id="UP000076532">
    <property type="component" value="Unassembled WGS sequence"/>
</dbReference>
<reference evidence="1 2" key="1">
    <citation type="journal article" date="2016" name="Mol. Biol. Evol.">
        <title>Comparative Genomics of Early-Diverging Mushroom-Forming Fungi Provides Insights into the Origins of Lignocellulose Decay Capabilities.</title>
        <authorList>
            <person name="Nagy L.G."/>
            <person name="Riley R."/>
            <person name="Tritt A."/>
            <person name="Adam C."/>
            <person name="Daum C."/>
            <person name="Floudas D."/>
            <person name="Sun H."/>
            <person name="Yadav J.S."/>
            <person name="Pangilinan J."/>
            <person name="Larsson K.H."/>
            <person name="Matsuura K."/>
            <person name="Barry K."/>
            <person name="Labutti K."/>
            <person name="Kuo R."/>
            <person name="Ohm R.A."/>
            <person name="Bhattacharya S.S."/>
            <person name="Shirouzu T."/>
            <person name="Yoshinaga Y."/>
            <person name="Martin F.M."/>
            <person name="Grigoriev I.V."/>
            <person name="Hibbett D.S."/>
        </authorList>
    </citation>
    <scope>NUCLEOTIDE SEQUENCE [LARGE SCALE GENOMIC DNA]</scope>
    <source>
        <strain evidence="1 2">CBS 109695</strain>
    </source>
</reference>
<proteinExistence type="predicted"/>
<dbReference type="EMBL" id="KV417649">
    <property type="protein sequence ID" value="KZP12335.1"/>
    <property type="molecule type" value="Genomic_DNA"/>
</dbReference>